<dbReference type="PROSITE" id="PS50060">
    <property type="entry name" value="MAM_2"/>
    <property type="match status" value="3"/>
</dbReference>
<dbReference type="GO" id="GO:0008270">
    <property type="term" value="F:zinc ion binding"/>
    <property type="evidence" value="ECO:0007669"/>
    <property type="project" value="UniProtKB-UniRule"/>
</dbReference>
<dbReference type="CDD" id="cd06263">
    <property type="entry name" value="MAM"/>
    <property type="match status" value="3"/>
</dbReference>
<dbReference type="InterPro" id="IPR001506">
    <property type="entry name" value="Peptidase_M12A"/>
</dbReference>
<proteinExistence type="predicted"/>
<keyword evidence="3 4" id="KW-0482">Metalloprotease</keyword>
<dbReference type="InterPro" id="IPR051560">
    <property type="entry name" value="MAM_domain-containing"/>
</dbReference>
<feature type="active site" evidence="3">
    <location>
        <position position="155"/>
    </location>
</feature>
<evidence type="ECO:0000256" key="4">
    <source>
        <dbReference type="RuleBase" id="RU361183"/>
    </source>
</evidence>
<gene>
    <name evidence="9" type="primary">LOC106054441</name>
</gene>
<evidence type="ECO:0000256" key="3">
    <source>
        <dbReference type="PROSITE-ProRule" id="PRU01211"/>
    </source>
</evidence>
<dbReference type="PROSITE" id="PS50923">
    <property type="entry name" value="SUSHI"/>
    <property type="match status" value="1"/>
</dbReference>
<dbReference type="AlphaFoldDB" id="A0A9W2ZNL1"/>
<dbReference type="EC" id="3.4.24.-" evidence="4"/>
<comment type="caution">
    <text evidence="2">Lacks conserved residue(s) required for the propagation of feature annotation.</text>
</comment>
<feature type="domain" description="MAM" evidence="5">
    <location>
        <begin position="672"/>
        <end position="833"/>
    </location>
</feature>
<dbReference type="InterPro" id="IPR000436">
    <property type="entry name" value="Sushi_SCR_CCP_dom"/>
</dbReference>
<dbReference type="CDD" id="cd00033">
    <property type="entry name" value="CCP"/>
    <property type="match status" value="1"/>
</dbReference>
<keyword evidence="3 4" id="KW-0479">Metal-binding</keyword>
<dbReference type="GeneID" id="106054441"/>
<dbReference type="PANTHER" id="PTHR23282">
    <property type="entry name" value="APICAL ENDOSOMAL GLYCOPROTEIN PRECURSOR"/>
    <property type="match status" value="1"/>
</dbReference>
<comment type="cofactor">
    <cofactor evidence="3 4">
        <name>Zn(2+)</name>
        <dbReference type="ChEBI" id="CHEBI:29105"/>
    </cofactor>
    <text evidence="3 4">Binds 1 zinc ion per subunit.</text>
</comment>
<keyword evidence="1 2" id="KW-1015">Disulfide bond</keyword>
<keyword evidence="3 4" id="KW-0378">Hydrolase</keyword>
<feature type="domain" description="MAM" evidence="5">
    <location>
        <begin position="508"/>
        <end position="668"/>
    </location>
</feature>
<evidence type="ECO:0000259" key="6">
    <source>
        <dbReference type="PROSITE" id="PS50923"/>
    </source>
</evidence>
<dbReference type="InterPro" id="IPR006026">
    <property type="entry name" value="Peptidase_Metallo"/>
</dbReference>
<keyword evidence="8" id="KW-1185">Reference proteome</keyword>
<accession>A0A9W2ZNL1</accession>
<dbReference type="PROSITE" id="PS00740">
    <property type="entry name" value="MAM_1"/>
    <property type="match status" value="2"/>
</dbReference>
<keyword evidence="3 4" id="KW-0862">Zinc</keyword>
<dbReference type="Proteomes" id="UP001165740">
    <property type="component" value="Chromosome 2"/>
</dbReference>
<dbReference type="SUPFAM" id="SSF49899">
    <property type="entry name" value="Concanavalin A-like lectins/glucanases"/>
    <property type="match status" value="3"/>
</dbReference>
<organism evidence="8 9">
    <name type="scientific">Biomphalaria glabrata</name>
    <name type="common">Bloodfluke planorb</name>
    <name type="synonym">Freshwater snail</name>
    <dbReference type="NCBI Taxonomy" id="6526"/>
    <lineage>
        <taxon>Eukaryota</taxon>
        <taxon>Metazoa</taxon>
        <taxon>Spiralia</taxon>
        <taxon>Lophotrochozoa</taxon>
        <taxon>Mollusca</taxon>
        <taxon>Gastropoda</taxon>
        <taxon>Heterobranchia</taxon>
        <taxon>Euthyneura</taxon>
        <taxon>Panpulmonata</taxon>
        <taxon>Hygrophila</taxon>
        <taxon>Lymnaeoidea</taxon>
        <taxon>Planorbidae</taxon>
        <taxon>Biomphalaria</taxon>
    </lineage>
</organism>
<name>A0A9W2ZNL1_BIOGL</name>
<dbReference type="InterPro" id="IPR034035">
    <property type="entry name" value="Astacin-like_dom"/>
</dbReference>
<dbReference type="GO" id="GO:0016020">
    <property type="term" value="C:membrane"/>
    <property type="evidence" value="ECO:0007669"/>
    <property type="project" value="InterPro"/>
</dbReference>
<dbReference type="SMART" id="SM00032">
    <property type="entry name" value="CCP"/>
    <property type="match status" value="1"/>
</dbReference>
<feature type="domain" description="Sushi" evidence="6">
    <location>
        <begin position="264"/>
        <end position="321"/>
    </location>
</feature>
<feature type="domain" description="Peptidase M12A" evidence="7">
    <location>
        <begin position="63"/>
        <end position="262"/>
    </location>
</feature>
<evidence type="ECO:0000256" key="1">
    <source>
        <dbReference type="ARBA" id="ARBA00023157"/>
    </source>
</evidence>
<dbReference type="Gene3D" id="3.40.390.10">
    <property type="entry name" value="Collagenase (Catalytic Domain)"/>
    <property type="match status" value="1"/>
</dbReference>
<dbReference type="InterPro" id="IPR024079">
    <property type="entry name" value="MetalloPept_cat_dom_sf"/>
</dbReference>
<dbReference type="Gene3D" id="2.10.70.10">
    <property type="entry name" value="Complement Module, domain 1"/>
    <property type="match status" value="1"/>
</dbReference>
<dbReference type="SMART" id="SM00235">
    <property type="entry name" value="ZnMc"/>
    <property type="match status" value="1"/>
</dbReference>
<reference evidence="9" key="1">
    <citation type="submission" date="2025-08" db="UniProtKB">
        <authorList>
            <consortium name="RefSeq"/>
        </authorList>
    </citation>
    <scope>IDENTIFICATION</scope>
</reference>
<dbReference type="InterPro" id="IPR035976">
    <property type="entry name" value="Sushi/SCR/CCP_sf"/>
</dbReference>
<dbReference type="GO" id="GO:0006508">
    <property type="term" value="P:proteolysis"/>
    <property type="evidence" value="ECO:0007669"/>
    <property type="project" value="UniProtKB-KW"/>
</dbReference>
<feature type="binding site" evidence="3">
    <location>
        <position position="158"/>
    </location>
    <ligand>
        <name>Zn(2+)</name>
        <dbReference type="ChEBI" id="CHEBI:29105"/>
        <note>catalytic</note>
    </ligand>
</feature>
<sequence>MTMLCWKLYVITLVYYYILLVKSLPLYTPENESALEEYFNPEENLGVNIFLTEGDILIDRRRSLDLQYYKTWYNRTVPYMFDSNFAPEYQRLVEAAIYQIQNVTCIRFKIRQSEKDYIKFTKPDTGCFSPVGRTGGKQEVSLGEGCLVHGIIQHEILHALGLWHEQSRQDRDEYIKVLWDNIPKEHWPNFEARTLSESHQIFLNLDYDYGSVMHYANNTFAIDRQKPTLIPKRDLPPGVVMGQRLGMSAGDKDKLNALYRCDITNCSEPGRLTNGWIDGGDYLVGSRIFYNCDIGHVLIGASERVCRDLGLWSGETPTCLPTNPFRPLRYCNFDNQTSPLCGWTQANDDELDWTLLSGPTMSEGTGPNLDHTLGTVYGTYVYVEASSRSPGQKARLISPLINTGSSRLCLVFFTFMYGDNMGNLTVYVTQPNRNINSNNEVLTLEGSQGEQWKEVFLHLEKSNSPFTIVFEGSLGNGYKSDIAIDDIILGDCSTFKPLTVQVGLSEAIQCNFDSGLCGFFQDRQDDMDWLLNMGKTSTLETGPDCDPLDCQNGKYLYIESSRPRMMGNKAKLRTPVLGGEGRRCLTFYYHMFGDHIGSLTVRMVNIISGVDHILWAASGNKGNQWFVQQVDYSVQEAHEVSFEASVGPGYRGDIAIDSIEIATGRCHELPNFNCSFTEDFCGWVNAPTPGDMLDWTRHRGETDTSDTGPESDRLSPGGYYVYVESSRTIIGDTARLVSPTVSYSPSGYCLQFWYHMYGRTSGNLTVYTQTDIGQETILWSASGNQGNDWRSFNANITNTHGRDFNVIFQATMAGFTGDIAIDDISIQKSLCRLR</sequence>
<feature type="binding site" evidence="3">
    <location>
        <position position="154"/>
    </location>
    <ligand>
        <name>Zn(2+)</name>
        <dbReference type="ChEBI" id="CHEBI:29105"/>
        <note>catalytic</note>
    </ligand>
</feature>
<evidence type="ECO:0000313" key="8">
    <source>
        <dbReference type="Proteomes" id="UP001165740"/>
    </source>
</evidence>
<keyword evidence="3 4" id="KW-0645">Protease</keyword>
<evidence type="ECO:0000256" key="2">
    <source>
        <dbReference type="PROSITE-ProRule" id="PRU00302"/>
    </source>
</evidence>
<evidence type="ECO:0000313" key="9">
    <source>
        <dbReference type="RefSeq" id="XP_055876555.1"/>
    </source>
</evidence>
<feature type="binding site" evidence="3">
    <location>
        <position position="164"/>
    </location>
    <ligand>
        <name>Zn(2+)</name>
        <dbReference type="ChEBI" id="CHEBI:29105"/>
        <note>catalytic</note>
    </ligand>
</feature>
<dbReference type="Gene3D" id="2.60.120.200">
    <property type="match status" value="3"/>
</dbReference>
<protein>
    <recommendedName>
        <fullName evidence="4">Metalloendopeptidase</fullName>
        <ecNumber evidence="4">3.4.24.-</ecNumber>
    </recommendedName>
</protein>
<dbReference type="SUPFAM" id="SSF57535">
    <property type="entry name" value="Complement control module/SCR domain"/>
    <property type="match status" value="1"/>
</dbReference>
<dbReference type="Pfam" id="PF00084">
    <property type="entry name" value="Sushi"/>
    <property type="match status" value="1"/>
</dbReference>
<dbReference type="PROSITE" id="PS51864">
    <property type="entry name" value="ASTACIN"/>
    <property type="match status" value="1"/>
</dbReference>
<dbReference type="Pfam" id="PF00629">
    <property type="entry name" value="MAM"/>
    <property type="match status" value="3"/>
</dbReference>
<dbReference type="InterPro" id="IPR000998">
    <property type="entry name" value="MAM_dom"/>
</dbReference>
<keyword evidence="2" id="KW-0768">Sushi</keyword>
<dbReference type="SUPFAM" id="SSF55486">
    <property type="entry name" value="Metalloproteases ('zincins'), catalytic domain"/>
    <property type="match status" value="1"/>
</dbReference>
<dbReference type="RefSeq" id="XP_055876555.1">
    <property type="nucleotide sequence ID" value="XM_056020580.1"/>
</dbReference>
<dbReference type="GO" id="GO:0004222">
    <property type="term" value="F:metalloendopeptidase activity"/>
    <property type="evidence" value="ECO:0007669"/>
    <property type="project" value="UniProtKB-UniRule"/>
</dbReference>
<dbReference type="CDD" id="cd04280">
    <property type="entry name" value="ZnMc_astacin_like"/>
    <property type="match status" value="1"/>
</dbReference>
<dbReference type="PRINTS" id="PR00480">
    <property type="entry name" value="ASTACIN"/>
</dbReference>
<evidence type="ECO:0000259" key="5">
    <source>
        <dbReference type="PROSITE" id="PS50060"/>
    </source>
</evidence>
<dbReference type="PRINTS" id="PR00020">
    <property type="entry name" value="MAMDOMAIN"/>
</dbReference>
<evidence type="ECO:0000259" key="7">
    <source>
        <dbReference type="PROSITE" id="PS51864"/>
    </source>
</evidence>
<feature type="domain" description="MAM" evidence="5">
    <location>
        <begin position="329"/>
        <end position="494"/>
    </location>
</feature>
<dbReference type="InterPro" id="IPR013320">
    <property type="entry name" value="ConA-like_dom_sf"/>
</dbReference>
<dbReference type="Pfam" id="PF01400">
    <property type="entry name" value="Astacin"/>
    <property type="match status" value="1"/>
</dbReference>
<feature type="disulfide bond" evidence="2">
    <location>
        <begin position="292"/>
        <end position="319"/>
    </location>
</feature>
<dbReference type="PANTHER" id="PTHR23282:SF101">
    <property type="entry name" value="MAM DOMAIN-CONTAINING PROTEIN"/>
    <property type="match status" value="1"/>
</dbReference>
<dbReference type="SMART" id="SM00137">
    <property type="entry name" value="MAM"/>
    <property type="match status" value="3"/>
</dbReference>